<comment type="caution">
    <text evidence="2">The sequence shown here is derived from an EMBL/GenBank/DDBJ whole genome shotgun (WGS) entry which is preliminary data.</text>
</comment>
<dbReference type="OrthoDB" id="2246127at2759"/>
<feature type="region of interest" description="Disordered" evidence="1">
    <location>
        <begin position="963"/>
        <end position="1074"/>
    </location>
</feature>
<keyword evidence="3" id="KW-1185">Reference proteome</keyword>
<name>A0A4Y7S207_COPMI</name>
<evidence type="ECO:0000313" key="3">
    <source>
        <dbReference type="Proteomes" id="UP000298030"/>
    </source>
</evidence>
<dbReference type="Proteomes" id="UP000298030">
    <property type="component" value="Unassembled WGS sequence"/>
</dbReference>
<gene>
    <name evidence="2" type="ORF">FA13DRAFT_1876169</name>
</gene>
<dbReference type="EMBL" id="QPFP01000358">
    <property type="protein sequence ID" value="TEB15367.1"/>
    <property type="molecule type" value="Genomic_DNA"/>
</dbReference>
<evidence type="ECO:0000256" key="1">
    <source>
        <dbReference type="SAM" id="MobiDB-lite"/>
    </source>
</evidence>
<sequence length="1074" mass="120797">MKECGTPDVPTLGQLQRLQASLDKETGIQSKHHTSSAGSHFYVNHPAKLFALDWANPLVRKEMQLYPEFNKGAMSEMWHGEKWAKEIPPDEMTPMWYDWTRPGSKHFYVHEITELDDGSFVVPLRWGCHNGSVHAQCRAVHYSESVRGPQRRTLYQSQSFSLADPELFMVPVKRLHRNILDLQVSGTHRLEVAAISSHLVSAKPNRLRAKANGKPMYRIRVMPWSDDVSGNVSKQYNPHTNVYVQNLSLPHKLLAQEYFVRFSSTSSYASSSEQFTALIDDFGADVWHTGYDCLAGQEIMFQLIPHVLPADNPQQSENASHMGVNAQAKCRRDMTAGSDEQKETDEGYRALFKPGTNRKINDTVSSIEAQLRLACYGAKETIKMAATQSGVKDKISQYWIDRLLQMAKEKHTVMLKNRSTRDPRLNEVIPVREDRKRLVNGIKRGIQTDLWNWLVKQPAESYAKLAPSDPLRNQIRPGDHYNPLLSMRGIDPHKDTPVEILHTYLLGNSKYVWHHTNTTWEKKEEAEHAFAVRLECSDLHGLTTPPPRANYIVQYKNSLIGKHFKILSQLAVFHLHGLCSDILYDMWKAAGELGALIWYPEINNLKEYLADLQVAIDNVLNIWAKIDPTKIINKAKLHVLTHLVDDIRRFGPAILYGTEVFECWNKVFRMCSVLSNHLSPSRDIAGTLGGMERFKHLVSGGWWRSSEGEYRQAGSAISSILSTNSQLQRQLGWSTGSPPVTGSVKPMPHRKRAAGTWDKLGIEDSLKPRDVTAVQQWEYCTHVIAGSGDKCTALSWVFYKFSGLSEGEPCVRAGRIVKIVAKQGQAAHMGGAWVYIQPYSIAAERHPNLNMPVLTVVDDHHLVPPSSVLFSFNAQHDCVRLQCKIAQEGDFQVQERMKTSLRKYTVKHAPVDRHVINMHSLHNPHLLRETLPRELTQPIPYCNDNDKFRRDIAVHLRVIGPKKRAATQEKSKATRKRNAEKKKTSATLADVATAGPSPATPSNSPAVAAGTVGERNEPASVNPHRVDSTSAAAPTGAGLVGMCGEELDGYPSCSDSEDDFNEDDNDWDSMPTLY</sequence>
<organism evidence="2 3">
    <name type="scientific">Coprinellus micaceus</name>
    <name type="common">Glistening ink-cap mushroom</name>
    <name type="synonym">Coprinus micaceus</name>
    <dbReference type="NCBI Taxonomy" id="71717"/>
    <lineage>
        <taxon>Eukaryota</taxon>
        <taxon>Fungi</taxon>
        <taxon>Dikarya</taxon>
        <taxon>Basidiomycota</taxon>
        <taxon>Agaricomycotina</taxon>
        <taxon>Agaricomycetes</taxon>
        <taxon>Agaricomycetidae</taxon>
        <taxon>Agaricales</taxon>
        <taxon>Agaricineae</taxon>
        <taxon>Psathyrellaceae</taxon>
        <taxon>Coprinellus</taxon>
    </lineage>
</organism>
<accession>A0A4Y7S207</accession>
<dbReference type="STRING" id="71717.A0A4Y7S207"/>
<proteinExistence type="predicted"/>
<dbReference type="PANTHER" id="PTHR31912:SF34">
    <property type="entry name" value="NOTOCHORD-RELATED PROTEIN"/>
    <property type="match status" value="1"/>
</dbReference>
<dbReference type="PANTHER" id="PTHR31912">
    <property type="entry name" value="IP13529P"/>
    <property type="match status" value="1"/>
</dbReference>
<feature type="compositionally biased region" description="Acidic residues" evidence="1">
    <location>
        <begin position="1055"/>
        <end position="1067"/>
    </location>
</feature>
<reference evidence="2 3" key="1">
    <citation type="journal article" date="2019" name="Nat. Ecol. Evol.">
        <title>Megaphylogeny resolves global patterns of mushroom evolution.</title>
        <authorList>
            <person name="Varga T."/>
            <person name="Krizsan K."/>
            <person name="Foldi C."/>
            <person name="Dima B."/>
            <person name="Sanchez-Garcia M."/>
            <person name="Sanchez-Ramirez S."/>
            <person name="Szollosi G.J."/>
            <person name="Szarkandi J.G."/>
            <person name="Papp V."/>
            <person name="Albert L."/>
            <person name="Andreopoulos W."/>
            <person name="Angelini C."/>
            <person name="Antonin V."/>
            <person name="Barry K.W."/>
            <person name="Bougher N.L."/>
            <person name="Buchanan P."/>
            <person name="Buyck B."/>
            <person name="Bense V."/>
            <person name="Catcheside P."/>
            <person name="Chovatia M."/>
            <person name="Cooper J."/>
            <person name="Damon W."/>
            <person name="Desjardin D."/>
            <person name="Finy P."/>
            <person name="Geml J."/>
            <person name="Haridas S."/>
            <person name="Hughes K."/>
            <person name="Justo A."/>
            <person name="Karasinski D."/>
            <person name="Kautmanova I."/>
            <person name="Kiss B."/>
            <person name="Kocsube S."/>
            <person name="Kotiranta H."/>
            <person name="LaButti K.M."/>
            <person name="Lechner B.E."/>
            <person name="Liimatainen K."/>
            <person name="Lipzen A."/>
            <person name="Lukacs Z."/>
            <person name="Mihaltcheva S."/>
            <person name="Morgado L.N."/>
            <person name="Niskanen T."/>
            <person name="Noordeloos M.E."/>
            <person name="Ohm R.A."/>
            <person name="Ortiz-Santana B."/>
            <person name="Ovrebo C."/>
            <person name="Racz N."/>
            <person name="Riley R."/>
            <person name="Savchenko A."/>
            <person name="Shiryaev A."/>
            <person name="Soop K."/>
            <person name="Spirin V."/>
            <person name="Szebenyi C."/>
            <person name="Tomsovsky M."/>
            <person name="Tulloss R.E."/>
            <person name="Uehling J."/>
            <person name="Grigoriev I.V."/>
            <person name="Vagvolgyi C."/>
            <person name="Papp T."/>
            <person name="Martin F.M."/>
            <person name="Miettinen O."/>
            <person name="Hibbett D.S."/>
            <person name="Nagy L.G."/>
        </authorList>
    </citation>
    <scope>NUCLEOTIDE SEQUENCE [LARGE SCALE GENOMIC DNA]</scope>
    <source>
        <strain evidence="2 3">FP101781</strain>
    </source>
</reference>
<protein>
    <submittedName>
        <fullName evidence="2">Uncharacterized protein</fullName>
    </submittedName>
</protein>
<evidence type="ECO:0000313" key="2">
    <source>
        <dbReference type="EMBL" id="TEB15367.1"/>
    </source>
</evidence>
<dbReference type="AlphaFoldDB" id="A0A4Y7S207"/>